<evidence type="ECO:0000256" key="1">
    <source>
        <dbReference type="SAM" id="Phobius"/>
    </source>
</evidence>
<comment type="caution">
    <text evidence="2">The sequence shown here is derived from an EMBL/GenBank/DDBJ whole genome shotgun (WGS) entry which is preliminary data.</text>
</comment>
<organism evidence="2 3">
    <name type="scientific">Aestuariivirga litoralis</name>
    <dbReference type="NCBI Taxonomy" id="2650924"/>
    <lineage>
        <taxon>Bacteria</taxon>
        <taxon>Pseudomonadati</taxon>
        <taxon>Pseudomonadota</taxon>
        <taxon>Alphaproteobacteria</taxon>
        <taxon>Hyphomicrobiales</taxon>
        <taxon>Aestuariivirgaceae</taxon>
        <taxon>Aestuariivirga</taxon>
    </lineage>
</organism>
<feature type="transmembrane region" description="Helical" evidence="1">
    <location>
        <begin position="12"/>
        <end position="30"/>
    </location>
</feature>
<reference evidence="3" key="1">
    <citation type="submission" date="2018-06" db="EMBL/GenBank/DDBJ databases">
        <title>Aestuariibacter litoralis strain KCTC 52945T.</title>
        <authorList>
            <person name="Li X."/>
            <person name="Salam N."/>
            <person name="Li J.-L."/>
            <person name="Chen Y.-M."/>
            <person name="Yang Z.-W."/>
            <person name="Zhang L.-Y."/>
            <person name="Han M.-X."/>
            <person name="Xiao M."/>
            <person name="Li W.-J."/>
        </authorList>
    </citation>
    <scope>NUCLEOTIDE SEQUENCE [LARGE SCALE GENOMIC DNA]</scope>
    <source>
        <strain evidence="3">KCTC 52945</strain>
    </source>
</reference>
<dbReference type="EMBL" id="QKVK01000001">
    <property type="protein sequence ID" value="PZF78628.1"/>
    <property type="molecule type" value="Genomic_DNA"/>
</dbReference>
<protein>
    <submittedName>
        <fullName evidence="2">Uncharacterized protein</fullName>
    </submittedName>
</protein>
<proteinExistence type="predicted"/>
<keyword evidence="1" id="KW-0472">Membrane</keyword>
<sequence length="77" mass="8615">MTELFNNSEFLITLALFLACAAIVVGLGWLERRPRKDLTPRLIPTTPVLLVFGFVGLLALVHLLNMYGIHTGNRPRI</sequence>
<feature type="transmembrane region" description="Helical" evidence="1">
    <location>
        <begin position="42"/>
        <end position="64"/>
    </location>
</feature>
<keyword evidence="1" id="KW-0812">Transmembrane</keyword>
<keyword evidence="1" id="KW-1133">Transmembrane helix</keyword>
<evidence type="ECO:0000313" key="2">
    <source>
        <dbReference type="EMBL" id="PZF78628.1"/>
    </source>
</evidence>
<keyword evidence="3" id="KW-1185">Reference proteome</keyword>
<dbReference type="AlphaFoldDB" id="A0A2W2BEJ9"/>
<accession>A0A2W2BEJ9</accession>
<dbReference type="Proteomes" id="UP000248795">
    <property type="component" value="Unassembled WGS sequence"/>
</dbReference>
<gene>
    <name evidence="2" type="ORF">DK847_02140</name>
</gene>
<dbReference type="RefSeq" id="WP_111195956.1">
    <property type="nucleotide sequence ID" value="NZ_QKVK01000001.1"/>
</dbReference>
<name>A0A2W2BEJ9_9HYPH</name>
<evidence type="ECO:0000313" key="3">
    <source>
        <dbReference type="Proteomes" id="UP000248795"/>
    </source>
</evidence>